<dbReference type="Gene3D" id="3.20.20.80">
    <property type="entry name" value="Glycosidases"/>
    <property type="match status" value="2"/>
</dbReference>
<name>A0A1F7YLW4_9BACT</name>
<evidence type="ECO:0000313" key="2">
    <source>
        <dbReference type="EMBL" id="OGM27879.1"/>
    </source>
</evidence>
<dbReference type="Gene3D" id="2.60.40.10">
    <property type="entry name" value="Immunoglobulins"/>
    <property type="match status" value="1"/>
</dbReference>
<dbReference type="InterPro" id="IPR017853">
    <property type="entry name" value="GH"/>
</dbReference>
<feature type="chain" id="PRO_5009533820" description="DUF5060 domain-containing protein" evidence="1">
    <location>
        <begin position="30"/>
        <end position="899"/>
    </location>
</feature>
<dbReference type="InterPro" id="IPR013783">
    <property type="entry name" value="Ig-like_fold"/>
</dbReference>
<dbReference type="Proteomes" id="UP000178851">
    <property type="component" value="Unassembled WGS sequence"/>
</dbReference>
<gene>
    <name evidence="2" type="ORF">A2627_01970</name>
</gene>
<reference evidence="2 3" key="1">
    <citation type="journal article" date="2016" name="Nat. Commun.">
        <title>Thousands of microbial genomes shed light on interconnected biogeochemical processes in an aquifer system.</title>
        <authorList>
            <person name="Anantharaman K."/>
            <person name="Brown C.T."/>
            <person name="Hug L.A."/>
            <person name="Sharon I."/>
            <person name="Castelle C.J."/>
            <person name="Probst A.J."/>
            <person name="Thomas B.C."/>
            <person name="Singh A."/>
            <person name="Wilkins M.J."/>
            <person name="Karaoz U."/>
            <person name="Brodie E.L."/>
            <person name="Williams K.H."/>
            <person name="Hubbard S.S."/>
            <person name="Banfield J.F."/>
        </authorList>
    </citation>
    <scope>NUCLEOTIDE SEQUENCE [LARGE SCALE GENOMIC DNA]</scope>
</reference>
<dbReference type="EMBL" id="MGGI01000002">
    <property type="protein sequence ID" value="OGM27879.1"/>
    <property type="molecule type" value="Genomic_DNA"/>
</dbReference>
<organism evidence="2 3">
    <name type="scientific">Candidatus Woesebacteria bacterium RIFCSPHIGHO2_01_FULL_39_28</name>
    <dbReference type="NCBI Taxonomy" id="1802496"/>
    <lineage>
        <taxon>Bacteria</taxon>
        <taxon>Candidatus Woeseibacteriota</taxon>
    </lineage>
</organism>
<protein>
    <recommendedName>
        <fullName evidence="4">DUF5060 domain-containing protein</fullName>
    </recommendedName>
</protein>
<accession>A0A1F7YLW4</accession>
<sequence length="899" mass="99522">MRKSKFFLCLTTLIIFASIAGFRPVQSFAQSGNLTISNVNQTASSIPQYEKLEIAFSIGSSVATNLQWPCDTSQTTPTSGAWALSTGVGISTDGVFRSPGGKVLRQPAFWYVPYNYVNLSGSDWIYPAGAAYWLIRFAPQEQGNWSYHLEARDGATCQNAARYPSAGEINFSVSPPLTGSHGFLKVSQTDKRYFEYSDGKPFVGLGHEWSFPYLSSALADLTKFHTYGVNFIRIWFDSDLVWSRGIHGWDAWRNADNLRNTTERYANSDFSIRLSGNNSYIFETSDGNQFNTGAIESAKKYKIRIRAKLANVTAASGTQPNGLVAKLVLDPSQFNSQLQLNFTPTGFVGNDTSWRVYEGPVVTNNLGRTTFSYGSALVLGLQNVTSGSTAYVDEIYIGEDLGTSEPATLSDLSPGLGPSVVYKGKFNYHQGFDQLASYKWDRTFDTAKQNQVFLKLVASDIRDIIVHCINQTAGTFITDQNLCNDDNFMSYRGAKARRLQEYYWRYLIARWGYTPAIHSWELTNEGDPGSAAHLDNTNQMAESFQANDPNKHMITTSFWGGLNTDYFNNPATPIDYGDTHAYRSTTWIGGSVADAKDPIVRSSCGSNQTCYLNWLNGDTALWHAEHSLIARQWVPNLPLIRGETGLGLNCPSDPNCWSRDDPKLAGDTRGVWLHDFLWSQVNPGGLYDLYWWTENIITKIGPDGSSDNGLWEIYKPFRDFMDNIPLTNGKYQDAQPAISNNNTLIAYGQKNLVNRRAHLWIRNRKHSWCAVVGGVSGCSDTWDSSRMSGTVTIAGFAANVSYPIEWWQFDSIGTLTKTSPASLMSNSSGQIILNLDGLPATVTDIGVKVGDYSQGTPPTPTPTPTVAPKQILVSWLTGVLDQNGDGKVNSIDFAKILLR</sequence>
<dbReference type="SUPFAM" id="SSF51445">
    <property type="entry name" value="(Trans)glycosidases"/>
    <property type="match status" value="1"/>
</dbReference>
<evidence type="ECO:0008006" key="4">
    <source>
        <dbReference type="Google" id="ProtNLM"/>
    </source>
</evidence>
<dbReference type="AlphaFoldDB" id="A0A1F7YLW4"/>
<evidence type="ECO:0000313" key="3">
    <source>
        <dbReference type="Proteomes" id="UP000178851"/>
    </source>
</evidence>
<feature type="signal peptide" evidence="1">
    <location>
        <begin position="1"/>
        <end position="29"/>
    </location>
</feature>
<keyword evidence="1" id="KW-0732">Signal</keyword>
<comment type="caution">
    <text evidence="2">The sequence shown here is derived from an EMBL/GenBank/DDBJ whole genome shotgun (WGS) entry which is preliminary data.</text>
</comment>
<proteinExistence type="predicted"/>
<evidence type="ECO:0000256" key="1">
    <source>
        <dbReference type="SAM" id="SignalP"/>
    </source>
</evidence>